<accession>A0A1H5A6G9</accession>
<feature type="compositionally biased region" description="Polar residues" evidence="1">
    <location>
        <begin position="1"/>
        <end position="11"/>
    </location>
</feature>
<name>A0A1H5A6G9_9PSED</name>
<keyword evidence="3" id="KW-1185">Reference proteome</keyword>
<organism evidence="2 3">
    <name type="scientific">Pseudomonas saponiphila</name>
    <dbReference type="NCBI Taxonomy" id="556534"/>
    <lineage>
        <taxon>Bacteria</taxon>
        <taxon>Pseudomonadati</taxon>
        <taxon>Pseudomonadota</taxon>
        <taxon>Gammaproteobacteria</taxon>
        <taxon>Pseudomonadales</taxon>
        <taxon>Pseudomonadaceae</taxon>
        <taxon>Pseudomonas</taxon>
    </lineage>
</organism>
<evidence type="ECO:0000313" key="3">
    <source>
        <dbReference type="Proteomes" id="UP000198982"/>
    </source>
</evidence>
<evidence type="ECO:0000313" key="2">
    <source>
        <dbReference type="EMBL" id="SED37852.1"/>
    </source>
</evidence>
<dbReference type="RefSeq" id="WP_092320956.1">
    <property type="nucleotide sequence ID" value="NZ_FNTJ01000003.1"/>
</dbReference>
<reference evidence="3" key="1">
    <citation type="submission" date="2016-10" db="EMBL/GenBank/DDBJ databases">
        <authorList>
            <person name="Varghese N."/>
            <person name="Submissions S."/>
        </authorList>
    </citation>
    <scope>NUCLEOTIDE SEQUENCE [LARGE SCALE GENOMIC DNA]</scope>
    <source>
        <strain evidence="3">DSM 9751</strain>
    </source>
</reference>
<dbReference type="Proteomes" id="UP000198982">
    <property type="component" value="Unassembled WGS sequence"/>
</dbReference>
<dbReference type="EMBL" id="FNTJ01000003">
    <property type="protein sequence ID" value="SED37852.1"/>
    <property type="molecule type" value="Genomic_DNA"/>
</dbReference>
<sequence>MTTQSTSTSNAKAMADAQRRADKAHHEKRVNWLMGTNPVYACGTRVAPSDVAQMLRQSREYLRNPAGSTMNHCQCEPRCA</sequence>
<feature type="region of interest" description="Disordered" evidence="1">
    <location>
        <begin position="1"/>
        <end position="26"/>
    </location>
</feature>
<proteinExistence type="predicted"/>
<evidence type="ECO:0000256" key="1">
    <source>
        <dbReference type="SAM" id="MobiDB-lite"/>
    </source>
</evidence>
<protein>
    <submittedName>
        <fullName evidence="2">Uncharacterized protein</fullName>
    </submittedName>
</protein>
<gene>
    <name evidence="2" type="ORF">SAMN05216178_7005</name>
</gene>
<dbReference type="AlphaFoldDB" id="A0A1H5A6G9"/>